<evidence type="ECO:0000256" key="1">
    <source>
        <dbReference type="SAM" id="Phobius"/>
    </source>
</evidence>
<keyword evidence="1" id="KW-0812">Transmembrane</keyword>
<keyword evidence="3" id="KW-1185">Reference proteome</keyword>
<dbReference type="AlphaFoldDB" id="A0A1M5YNZ3"/>
<dbReference type="STRING" id="1121306.SAMN02745196_03098"/>
<gene>
    <name evidence="2" type="ORF">SAMN02745196_03098</name>
</gene>
<dbReference type="OrthoDB" id="9799076at2"/>
<feature type="transmembrane region" description="Helical" evidence="1">
    <location>
        <begin position="98"/>
        <end position="121"/>
    </location>
</feature>
<name>A0A1M5YNZ3_9CLOT</name>
<sequence>MNKKVFKMNLAQIFSSYIFYLSIILVAAVCYIATRQYIRPGFTDIISIVELLIGLSMFQKLLLVLAAIPFVGSFCDEWNDGYIGNVVLICGVKKYAGAKIWSCALSSFLTIFLGITLYILVLSI</sequence>
<keyword evidence="1" id="KW-0472">Membrane</keyword>
<dbReference type="Proteomes" id="UP000184526">
    <property type="component" value="Unassembled WGS sequence"/>
</dbReference>
<evidence type="ECO:0000313" key="2">
    <source>
        <dbReference type="EMBL" id="SHI13293.1"/>
    </source>
</evidence>
<feature type="transmembrane region" description="Helical" evidence="1">
    <location>
        <begin position="45"/>
        <end position="71"/>
    </location>
</feature>
<accession>A0A1M5YNZ3</accession>
<reference evidence="2 3" key="1">
    <citation type="submission" date="2016-11" db="EMBL/GenBank/DDBJ databases">
        <authorList>
            <person name="Jaros S."/>
            <person name="Januszkiewicz K."/>
            <person name="Wedrychowicz H."/>
        </authorList>
    </citation>
    <scope>NUCLEOTIDE SEQUENCE [LARGE SCALE GENOMIC DNA]</scope>
    <source>
        <strain evidence="2 3">DSM 3089</strain>
    </source>
</reference>
<dbReference type="RefSeq" id="WP_072832872.1">
    <property type="nucleotide sequence ID" value="NZ_FQXP01000021.1"/>
</dbReference>
<protein>
    <submittedName>
        <fullName evidence="2">Uncharacterized protein</fullName>
    </submittedName>
</protein>
<proteinExistence type="predicted"/>
<keyword evidence="1" id="KW-1133">Transmembrane helix</keyword>
<feature type="transmembrane region" description="Helical" evidence="1">
    <location>
        <begin position="12"/>
        <end position="33"/>
    </location>
</feature>
<evidence type="ECO:0000313" key="3">
    <source>
        <dbReference type="Proteomes" id="UP000184526"/>
    </source>
</evidence>
<organism evidence="2 3">
    <name type="scientific">Clostridium collagenovorans DSM 3089</name>
    <dbReference type="NCBI Taxonomy" id="1121306"/>
    <lineage>
        <taxon>Bacteria</taxon>
        <taxon>Bacillati</taxon>
        <taxon>Bacillota</taxon>
        <taxon>Clostridia</taxon>
        <taxon>Eubacteriales</taxon>
        <taxon>Clostridiaceae</taxon>
        <taxon>Clostridium</taxon>
    </lineage>
</organism>
<dbReference type="EMBL" id="FQXP01000021">
    <property type="protein sequence ID" value="SHI13293.1"/>
    <property type="molecule type" value="Genomic_DNA"/>
</dbReference>